<organism evidence="1 2">
    <name type="scientific">Blyttiomyces helicus</name>
    <dbReference type="NCBI Taxonomy" id="388810"/>
    <lineage>
        <taxon>Eukaryota</taxon>
        <taxon>Fungi</taxon>
        <taxon>Fungi incertae sedis</taxon>
        <taxon>Chytridiomycota</taxon>
        <taxon>Chytridiomycota incertae sedis</taxon>
        <taxon>Chytridiomycetes</taxon>
        <taxon>Chytridiomycetes incertae sedis</taxon>
        <taxon>Blyttiomyces</taxon>
    </lineage>
</organism>
<evidence type="ECO:0000313" key="1">
    <source>
        <dbReference type="EMBL" id="RKO90775.1"/>
    </source>
</evidence>
<gene>
    <name evidence="1" type="ORF">BDK51DRAFT_33977</name>
</gene>
<keyword evidence="2" id="KW-1185">Reference proteome</keyword>
<reference evidence="2" key="1">
    <citation type="journal article" date="2018" name="Nat. Microbiol.">
        <title>Leveraging single-cell genomics to expand the fungal tree of life.</title>
        <authorList>
            <person name="Ahrendt S.R."/>
            <person name="Quandt C.A."/>
            <person name="Ciobanu D."/>
            <person name="Clum A."/>
            <person name="Salamov A."/>
            <person name="Andreopoulos B."/>
            <person name="Cheng J.F."/>
            <person name="Woyke T."/>
            <person name="Pelin A."/>
            <person name="Henrissat B."/>
            <person name="Reynolds N.K."/>
            <person name="Benny G.L."/>
            <person name="Smith M.E."/>
            <person name="James T.Y."/>
            <person name="Grigoriev I.V."/>
        </authorList>
    </citation>
    <scope>NUCLEOTIDE SEQUENCE [LARGE SCALE GENOMIC DNA]</scope>
</reference>
<dbReference type="Proteomes" id="UP000269721">
    <property type="component" value="Unassembled WGS sequence"/>
</dbReference>
<evidence type="ECO:0000313" key="2">
    <source>
        <dbReference type="Proteomes" id="UP000269721"/>
    </source>
</evidence>
<dbReference type="AlphaFoldDB" id="A0A4P9WFW5"/>
<name>A0A4P9WFW5_9FUNG</name>
<dbReference type="EMBL" id="KZ995389">
    <property type="protein sequence ID" value="RKO90775.1"/>
    <property type="molecule type" value="Genomic_DNA"/>
</dbReference>
<protein>
    <submittedName>
        <fullName evidence="1">Uncharacterized protein</fullName>
    </submittedName>
</protein>
<accession>A0A4P9WFW5</accession>
<proteinExistence type="predicted"/>
<sequence>MQIPPPPMPCNALRHGGDVATLPQVEFLTLQKRSWERYCEGARMREVDEKTDEIDGAGIVKVQAGGMEGLQGSGRFVAGSKVPPEVQMCPDGLMLINDTNLHTDMTGYLALLIPTLPRVQTVVGTSEITGRGSIERHRPWSRWFCFGLLLMNGADGFRERMVSLQKRTAMYPTP</sequence>